<keyword evidence="2 4" id="KW-0456">Lyase</keyword>
<comment type="similarity">
    <text evidence="4">Belongs to the PEPCase type 2 family.</text>
</comment>
<dbReference type="GO" id="GO:0000287">
    <property type="term" value="F:magnesium ion binding"/>
    <property type="evidence" value="ECO:0007669"/>
    <property type="project" value="UniProtKB-UniRule"/>
</dbReference>
<keyword evidence="7" id="KW-1185">Reference proteome</keyword>
<comment type="subunit">
    <text evidence="4">Homotetramer.</text>
</comment>
<evidence type="ECO:0000256" key="3">
    <source>
        <dbReference type="ARBA" id="ARBA00023300"/>
    </source>
</evidence>
<dbReference type="AlphaFoldDB" id="A0A0F7IF51"/>
<evidence type="ECO:0000313" key="6">
    <source>
        <dbReference type="EMBL" id="AKG91062.1"/>
    </source>
</evidence>
<keyword evidence="6" id="KW-0670">Pyruvate</keyword>
<dbReference type="InterPro" id="IPR007566">
    <property type="entry name" value="PEP_COase_arc-type"/>
</dbReference>
<dbReference type="Pfam" id="PF14010">
    <property type="entry name" value="PEPcase_2"/>
    <property type="match status" value="1"/>
</dbReference>
<dbReference type="PIRSF" id="PIRSF006677">
    <property type="entry name" value="UCP006677"/>
    <property type="match status" value="1"/>
</dbReference>
<keyword evidence="1 4" id="KW-0460">Magnesium</keyword>
<accession>A0A0F7IF51</accession>
<dbReference type="GeneID" id="24804221"/>
<comment type="catalytic activity">
    <reaction evidence="4">
        <text>oxaloacetate + phosphate = phosphoenolpyruvate + hydrogencarbonate</text>
        <dbReference type="Rhea" id="RHEA:28370"/>
        <dbReference type="ChEBI" id="CHEBI:16452"/>
        <dbReference type="ChEBI" id="CHEBI:17544"/>
        <dbReference type="ChEBI" id="CHEBI:43474"/>
        <dbReference type="ChEBI" id="CHEBI:58702"/>
        <dbReference type="EC" id="4.1.1.31"/>
    </reaction>
</comment>
<dbReference type="GO" id="GO:0006099">
    <property type="term" value="P:tricarboxylic acid cycle"/>
    <property type="evidence" value="ECO:0007669"/>
    <property type="project" value="InterPro"/>
</dbReference>
<comment type="cofactor">
    <cofactor evidence="4">
        <name>Mg(2+)</name>
        <dbReference type="ChEBI" id="CHEBI:18420"/>
    </cofactor>
</comment>
<dbReference type="InParanoid" id="A0A0F7IF51"/>
<dbReference type="EMBL" id="CP011267">
    <property type="protein sequence ID" value="AKG91062.1"/>
    <property type="molecule type" value="Genomic_DNA"/>
</dbReference>
<keyword evidence="3 4" id="KW-0120">Carbon dioxide fixation</keyword>
<organism evidence="6 7">
    <name type="scientific">Geoglobus ahangari</name>
    <dbReference type="NCBI Taxonomy" id="113653"/>
    <lineage>
        <taxon>Archaea</taxon>
        <taxon>Methanobacteriati</taxon>
        <taxon>Methanobacteriota</taxon>
        <taxon>Archaeoglobi</taxon>
        <taxon>Archaeoglobales</taxon>
        <taxon>Archaeoglobaceae</taxon>
        <taxon>Geoglobus</taxon>
    </lineage>
</organism>
<dbReference type="STRING" id="113653.GAH_01652"/>
<comment type="function">
    <text evidence="4">Catalyzes the irreversible beta-carboxylation of phosphoenolpyruvate (PEP) to form oxaloacetate (OAA), a four-carbon dicarboxylic acid source for the tricarboxylic acid cycle.</text>
</comment>
<gene>
    <name evidence="4" type="primary">ppcA</name>
    <name evidence="6" type="ORF">GAH_01652</name>
</gene>
<dbReference type="EC" id="4.1.1.31" evidence="4 5"/>
<evidence type="ECO:0000256" key="4">
    <source>
        <dbReference type="HAMAP-Rule" id="MF_01904"/>
    </source>
</evidence>
<dbReference type="InterPro" id="IPR015813">
    <property type="entry name" value="Pyrv/PenolPyrv_kinase-like_dom"/>
</dbReference>
<dbReference type="SUPFAM" id="SSF51621">
    <property type="entry name" value="Phosphoenolpyruvate/pyruvate domain"/>
    <property type="match status" value="1"/>
</dbReference>
<dbReference type="GO" id="GO:0015977">
    <property type="term" value="P:carbon fixation"/>
    <property type="evidence" value="ECO:0007669"/>
    <property type="project" value="UniProtKB-UniRule"/>
</dbReference>
<evidence type="ECO:0000256" key="1">
    <source>
        <dbReference type="ARBA" id="ARBA00022842"/>
    </source>
</evidence>
<evidence type="ECO:0000256" key="5">
    <source>
        <dbReference type="NCBIfam" id="TIGR02751"/>
    </source>
</evidence>
<dbReference type="HOGENOM" id="CLU_517433_0_0_2"/>
<sequence length="474" mass="55246">MRIPRVMSTQHPDNVEMPFFAKQSFFDGEDEIREAYYVFSHFGMEEQMWDFEGKEVDDFVVKKLLTAYPNFFSEHVIGEDVRITPRVPNPEVERDEAKLLAETLEMIPRSHDYARKFYKDPSPPIFEIIVPMVTKSEELERIYLFYRDFVAGKSKLVLADGTKVGEWLGEFEPETIGIIPLFEDIPTMLRCDEIVREFADGRFEAIRVFLARSDPALNYGFIPATLAAKIALQRLYDLEIDVYPIIGVGCPPFRGSFDPENMHALVEYPSVQTFTAQSAFKYDYDFRTVREAVEELRDSSPERPQNVEVDEEIIQRLSDEYRKRVPRIAEFVNETSRFVPKRRMRKLHIGLFGYSRGDRVKLPRAITFCAVLYSIGFPPELMGLSALTDKDYEELCEVIPTLEEQMRFVLSLFNPESLKIVPFEEDVRRAMEFFDFESREDYREASSRTIDAIRRQNSISDAIIETGKLRRFLG</sequence>
<dbReference type="GO" id="GO:0006107">
    <property type="term" value="P:oxaloacetate metabolic process"/>
    <property type="evidence" value="ECO:0007669"/>
    <property type="project" value="UniProtKB-UniRule"/>
</dbReference>
<dbReference type="GO" id="GO:0008964">
    <property type="term" value="F:phosphoenolpyruvate carboxylase activity"/>
    <property type="evidence" value="ECO:0007669"/>
    <property type="project" value="UniProtKB-UniRule"/>
</dbReference>
<dbReference type="KEGG" id="gah:GAH_01652"/>
<dbReference type="PATRIC" id="fig|113653.22.peg.1626"/>
<dbReference type="HAMAP" id="MF_01904">
    <property type="entry name" value="PEPcase_type2"/>
    <property type="match status" value="1"/>
</dbReference>
<dbReference type="NCBIfam" id="TIGR02751">
    <property type="entry name" value="PEPCase_arch"/>
    <property type="match status" value="1"/>
</dbReference>
<evidence type="ECO:0000256" key="2">
    <source>
        <dbReference type="ARBA" id="ARBA00023239"/>
    </source>
</evidence>
<dbReference type="RefSeq" id="WP_048096030.1">
    <property type="nucleotide sequence ID" value="NZ_CP011267.1"/>
</dbReference>
<dbReference type="OrthoDB" id="85849at2157"/>
<name>A0A0F7IF51_9EURY</name>
<protein>
    <recommendedName>
        <fullName evidence="4 5">Phosphoenolpyruvate carboxylase</fullName>
        <shortName evidence="4">PEPC</shortName>
        <shortName evidence="4">PEPCase</shortName>
        <ecNumber evidence="4 5">4.1.1.31</ecNumber>
    </recommendedName>
</protein>
<reference evidence="6 7" key="1">
    <citation type="submission" date="2015-04" db="EMBL/GenBank/DDBJ databases">
        <title>The complete genome sequence of the hyperthermophilic, obligate iron-reducing archaeon Geoglobus ahangari strain 234T.</title>
        <authorList>
            <person name="Manzella M.P."/>
            <person name="Holmes D.E."/>
            <person name="Rocheleau J.M."/>
            <person name="Chung A."/>
            <person name="Reguera G."/>
            <person name="Kashefi K."/>
        </authorList>
    </citation>
    <scope>NUCLEOTIDE SEQUENCE [LARGE SCALE GENOMIC DNA]</scope>
    <source>
        <strain evidence="6 7">234</strain>
    </source>
</reference>
<dbReference type="Proteomes" id="UP000034723">
    <property type="component" value="Chromosome"/>
</dbReference>
<proteinExistence type="inferred from homology"/>
<evidence type="ECO:0000313" key="7">
    <source>
        <dbReference type="Proteomes" id="UP000034723"/>
    </source>
</evidence>